<protein>
    <submittedName>
        <fullName evidence="2">Uncharacterized protein</fullName>
    </submittedName>
</protein>
<evidence type="ECO:0000313" key="2">
    <source>
        <dbReference type="EMBL" id="AHB12021.1"/>
    </source>
</evidence>
<gene>
    <name evidence="2" type="ORF">Sano_01</name>
</gene>
<dbReference type="Proteomes" id="UP000018621">
    <property type="component" value="Segment"/>
</dbReference>
<feature type="transmembrane region" description="Helical" evidence="1">
    <location>
        <begin position="52"/>
        <end position="71"/>
    </location>
</feature>
<evidence type="ECO:0000256" key="1">
    <source>
        <dbReference type="SAM" id="Phobius"/>
    </source>
</evidence>
<keyword evidence="3" id="KW-1185">Reference proteome</keyword>
<keyword evidence="1" id="KW-1133">Transmembrane helix</keyword>
<dbReference type="EMBL" id="KF626665">
    <property type="protein sequence ID" value="AHB12021.1"/>
    <property type="molecule type" value="Genomic_DNA"/>
</dbReference>
<keyword evidence="1" id="KW-0472">Membrane</keyword>
<proteinExistence type="predicted"/>
<dbReference type="OrthoDB" id="39750at10239"/>
<organism evidence="2 3">
    <name type="scientific">Xylella phage Sano</name>
    <dbReference type="NCBI Taxonomy" id="1415148"/>
    <lineage>
        <taxon>Viruses</taxon>
        <taxon>Duplodnaviria</taxon>
        <taxon>Heunggongvirae</taxon>
        <taxon>Uroviricota</taxon>
        <taxon>Caudoviricetes</taxon>
        <taxon>Casjensviridae</taxon>
        <taxon>Sanovirus</taxon>
        <taxon>Sanovirus sano</taxon>
        <taxon>Xylella virus Sano</taxon>
    </lineage>
</organism>
<accession>V5Q8B3</accession>
<sequence length="93" mass="10205">MTLEPLTETEKRKIIRANILADSLLRLVQWVAFLAILGALVLPLAVQAWHKAGAITAAVVLALGVACAWHVKPHGRSYAAQVRDIEARHKPHE</sequence>
<feature type="transmembrane region" description="Helical" evidence="1">
    <location>
        <begin position="24"/>
        <end position="46"/>
    </location>
</feature>
<name>V5Q8B3_9CAUD</name>
<evidence type="ECO:0000313" key="3">
    <source>
        <dbReference type="Proteomes" id="UP000018621"/>
    </source>
</evidence>
<keyword evidence="1" id="KW-0812">Transmembrane</keyword>
<reference evidence="2 3" key="1">
    <citation type="journal article" date="2014" name="J. Bacteriol.">
        <title>Characterization of novel virulent broad-host-range phages of Xylella fastidiosa and Xanthomonas.</title>
        <authorList>
            <person name="Ahern S.J."/>
            <person name="Das M."/>
            <person name="Bhowmick T.S."/>
            <person name="Young R."/>
            <person name="Gonzalez C.F."/>
        </authorList>
    </citation>
    <scope>NUCLEOTIDE SEQUENCE [LARGE SCALE GENOMIC DNA]</scope>
</reference>